<comment type="caution">
    <text evidence="1">The sequence shown here is derived from an EMBL/GenBank/DDBJ whole genome shotgun (WGS) entry which is preliminary data.</text>
</comment>
<dbReference type="EMBL" id="JAGTTM010000002">
    <property type="protein sequence ID" value="MCC2029456.1"/>
    <property type="molecule type" value="Genomic_DNA"/>
</dbReference>
<reference evidence="1" key="1">
    <citation type="submission" date="2021-04" db="EMBL/GenBank/DDBJ databases">
        <title>Microbacterium tenobrionis sp. nov. and Microbacterium allomyrinae sp. nov., isolated from larvae of Tenobrio molitor and Allomyrina dichotoma, respectively.</title>
        <authorList>
            <person name="Lee S.D."/>
        </authorList>
    </citation>
    <scope>NUCLEOTIDE SEQUENCE</scope>
    <source>
        <strain evidence="1">YMB-B2</strain>
    </source>
</reference>
<dbReference type="Proteomes" id="UP001139289">
    <property type="component" value="Unassembled WGS sequence"/>
</dbReference>
<evidence type="ECO:0000313" key="1">
    <source>
        <dbReference type="EMBL" id="MCC2029456.1"/>
    </source>
</evidence>
<protein>
    <submittedName>
        <fullName evidence="1">Uncharacterized protein</fullName>
    </submittedName>
</protein>
<name>A0A9X1RZD2_9MICO</name>
<proteinExistence type="predicted"/>
<dbReference type="AlphaFoldDB" id="A0A9X1RZD2"/>
<accession>A0A9X1RZD2</accession>
<sequence>MDQNSLGVQLSYASVDRGDGSDPRAAATEVLRSVRALAAVRDATIAWGDADEAVLLIPVTDDDQVLTLTDEDTIATELTIGSLRDAFADAGLNLWIDGGESVDFDEFEAEFTADEESAVEHVDDDLPDEDEDDLDPELFEPQPVDVAAFSHRGPVAARFLAEVNGTDVVHAESGTWSLQRFRTTEPTGAWPSSAAELPLIELNRTGDGGSWIEVTARANETVPFWTDAERDTLPVLDIASIAVPETAEVYRRLLAEGDGTRDELEVLGARGVVDVDAAHRALVAESLGGVVGSEARLRAFLAAFRIPACLIDSALSAQIPVGQRFAPSGWIAAIGESFLSGIGEWTPLTRREMPWARVVRFVRARPAVGLAVGAAELVSGAVLARRRGVGRVAGILLIVDAVADLVIWAMRLSRR</sequence>
<gene>
    <name evidence="1" type="ORF">KEC56_07980</name>
</gene>
<dbReference type="RefSeq" id="WP_227530510.1">
    <property type="nucleotide sequence ID" value="NZ_JAGTTM010000002.1"/>
</dbReference>
<evidence type="ECO:0000313" key="2">
    <source>
        <dbReference type="Proteomes" id="UP001139289"/>
    </source>
</evidence>
<keyword evidence="2" id="KW-1185">Reference proteome</keyword>
<organism evidence="1 2">
    <name type="scientific">Microbacterium tenebrionis</name>
    <dbReference type="NCBI Taxonomy" id="2830665"/>
    <lineage>
        <taxon>Bacteria</taxon>
        <taxon>Bacillati</taxon>
        <taxon>Actinomycetota</taxon>
        <taxon>Actinomycetes</taxon>
        <taxon>Micrococcales</taxon>
        <taxon>Microbacteriaceae</taxon>
        <taxon>Microbacterium</taxon>
    </lineage>
</organism>